<keyword evidence="4" id="KW-1185">Reference proteome</keyword>
<sequence length="528" mass="57217">MLPLMAGGAAIVFGAVVVAATIVLRRVASMPFAPLHKALLGLRLRYRVGGHVETNHPHADIFKRIATAFENNFVKGQEIGAQLAIYHDGNLVVDLFGANDDHPVGRTYKDDSLQIIFSSSKNLTAVAIAMALDRNGVKYTDRVVDVWPQFAKSEAMDDLLEQNMEAMVAGMPAKSAITIQDVLRHESGLHRFAEPMIVSKVEDLDADPSYSYVADLISRSPVTPPAAGQGPPEQQQNAGEDARRRGYHAITRGMILSQILRRIDKRGKRGVGAFLRDEVIQPLELEGELACSSECDPPLKRVIPMQQIPTHVRFARIICHMGELLLVWTLGAWAPSGAQANTSKLRWAKKIYDAAKAYPNGGSYSLLKYGFCSDDGSSYMDGTPGLYNKPAGINMECPSSNMVASARALAKVGSCLVPASGGDSEKKKLLSDAAIDRMHADSILRLDEALCVPTRFTAGGFNDFTDSKIFSSGAGWYGWGGWGGSLFVWNRDRRLVLAYTMNGMHDDVLGKGRVSAVLDALAGIPEAA</sequence>
<dbReference type="Gene3D" id="3.40.710.10">
    <property type="entry name" value="DD-peptidase/beta-lactamase superfamily"/>
    <property type="match status" value="1"/>
</dbReference>
<gene>
    <name evidence="3" type="ORF">PPROV_000642100</name>
</gene>
<dbReference type="AlphaFoldDB" id="A0A830HRQ5"/>
<organism evidence="3 4">
    <name type="scientific">Pycnococcus provasolii</name>
    <dbReference type="NCBI Taxonomy" id="41880"/>
    <lineage>
        <taxon>Eukaryota</taxon>
        <taxon>Viridiplantae</taxon>
        <taxon>Chlorophyta</taxon>
        <taxon>Pseudoscourfieldiophyceae</taxon>
        <taxon>Pseudoscourfieldiales</taxon>
        <taxon>Pycnococcaceae</taxon>
        <taxon>Pycnococcus</taxon>
    </lineage>
</organism>
<dbReference type="SUPFAM" id="SSF56601">
    <property type="entry name" value="beta-lactamase/transpeptidase-like"/>
    <property type="match status" value="1"/>
</dbReference>
<evidence type="ECO:0000313" key="4">
    <source>
        <dbReference type="Proteomes" id="UP000660262"/>
    </source>
</evidence>
<comment type="caution">
    <text evidence="3">The sequence shown here is derived from an EMBL/GenBank/DDBJ whole genome shotgun (WGS) entry which is preliminary data.</text>
</comment>
<name>A0A830HRQ5_9CHLO</name>
<evidence type="ECO:0000256" key="1">
    <source>
        <dbReference type="SAM" id="MobiDB-lite"/>
    </source>
</evidence>
<dbReference type="InterPro" id="IPR012338">
    <property type="entry name" value="Beta-lactam/transpept-like"/>
</dbReference>
<feature type="compositionally biased region" description="Low complexity" evidence="1">
    <location>
        <begin position="225"/>
        <end position="239"/>
    </location>
</feature>
<dbReference type="InterPro" id="IPR052907">
    <property type="entry name" value="Beta-lactamase/esterase"/>
</dbReference>
<dbReference type="PANTHER" id="PTHR43319">
    <property type="entry name" value="BETA-LACTAMASE-RELATED"/>
    <property type="match status" value="1"/>
</dbReference>
<dbReference type="Pfam" id="PF00144">
    <property type="entry name" value="Beta-lactamase"/>
    <property type="match status" value="1"/>
</dbReference>
<feature type="domain" description="Beta-lactamase-related" evidence="2">
    <location>
        <begin position="72"/>
        <end position="517"/>
    </location>
</feature>
<dbReference type="OrthoDB" id="5946976at2759"/>
<dbReference type="Proteomes" id="UP000660262">
    <property type="component" value="Unassembled WGS sequence"/>
</dbReference>
<dbReference type="InterPro" id="IPR001466">
    <property type="entry name" value="Beta-lactam-related"/>
</dbReference>
<evidence type="ECO:0000259" key="2">
    <source>
        <dbReference type="Pfam" id="PF00144"/>
    </source>
</evidence>
<feature type="region of interest" description="Disordered" evidence="1">
    <location>
        <begin position="221"/>
        <end position="242"/>
    </location>
</feature>
<reference evidence="3" key="1">
    <citation type="submission" date="2020-10" db="EMBL/GenBank/DDBJ databases">
        <title>Unveiling of a novel bifunctional photoreceptor, Dualchrome1, isolated from a cosmopolitan green alga.</title>
        <authorList>
            <person name="Suzuki S."/>
            <person name="Kawachi M."/>
        </authorList>
    </citation>
    <scope>NUCLEOTIDE SEQUENCE</scope>
    <source>
        <strain evidence="3">NIES 2893</strain>
    </source>
</reference>
<accession>A0A830HRQ5</accession>
<protein>
    <recommendedName>
        <fullName evidence="2">Beta-lactamase-related domain-containing protein</fullName>
    </recommendedName>
</protein>
<evidence type="ECO:0000313" key="3">
    <source>
        <dbReference type="EMBL" id="GHP07679.1"/>
    </source>
</evidence>
<dbReference type="PANTHER" id="PTHR43319:SF3">
    <property type="entry name" value="BETA-LACTAMASE-RELATED DOMAIN-CONTAINING PROTEIN"/>
    <property type="match status" value="1"/>
</dbReference>
<dbReference type="EMBL" id="BNJQ01000017">
    <property type="protein sequence ID" value="GHP07679.1"/>
    <property type="molecule type" value="Genomic_DNA"/>
</dbReference>
<proteinExistence type="predicted"/>